<feature type="transmembrane region" description="Helical" evidence="1">
    <location>
        <begin position="76"/>
        <end position="95"/>
    </location>
</feature>
<protein>
    <submittedName>
        <fullName evidence="2">Uncharacterized protein</fullName>
    </submittedName>
</protein>
<gene>
    <name evidence="2" type="ORF">CO178_02025</name>
</gene>
<evidence type="ECO:0000313" key="3">
    <source>
        <dbReference type="Proteomes" id="UP000230683"/>
    </source>
</evidence>
<organism evidence="2 3">
    <name type="scientific">candidate division WWE3 bacterium CG_4_9_14_3_um_filter_34_6</name>
    <dbReference type="NCBI Taxonomy" id="1975079"/>
    <lineage>
        <taxon>Bacteria</taxon>
        <taxon>Katanobacteria</taxon>
    </lineage>
</organism>
<keyword evidence="1" id="KW-0472">Membrane</keyword>
<comment type="caution">
    <text evidence="2">The sequence shown here is derived from an EMBL/GenBank/DDBJ whole genome shotgun (WGS) entry which is preliminary data.</text>
</comment>
<accession>A0A2M7X308</accession>
<keyword evidence="1" id="KW-1133">Transmembrane helix</keyword>
<dbReference type="EMBL" id="PFWY01000090">
    <property type="protein sequence ID" value="PJA40572.1"/>
    <property type="molecule type" value="Genomic_DNA"/>
</dbReference>
<reference evidence="3" key="1">
    <citation type="submission" date="2017-09" db="EMBL/GenBank/DDBJ databases">
        <title>Depth-based differentiation of microbial function through sediment-hosted aquifers and enrichment of novel symbionts in the deep terrestrial subsurface.</title>
        <authorList>
            <person name="Probst A.J."/>
            <person name="Ladd B."/>
            <person name="Jarett J.K."/>
            <person name="Geller-Mcgrath D.E."/>
            <person name="Sieber C.M.K."/>
            <person name="Emerson J.B."/>
            <person name="Anantharaman K."/>
            <person name="Thomas B.C."/>
            <person name="Malmstrom R."/>
            <person name="Stieglmeier M."/>
            <person name="Klingl A."/>
            <person name="Woyke T."/>
            <person name="Ryan C.M."/>
            <person name="Banfield J.F."/>
        </authorList>
    </citation>
    <scope>NUCLEOTIDE SEQUENCE [LARGE SCALE GENOMIC DNA]</scope>
</reference>
<sequence length="396" mass="44756">MLLNPNICEKCDAAFKGDVCLNCGNVVGVEELSSDDPKIKPEVHGAKVTSIFLDLADENSSFLAKVKATKSLFSKLLPSIILLMIFFLVGLVSYWRFIYFTPDYIAPFVLAKQDIRLNGSLDVTSLPSAIVLDDKEKTLAFEVELTEGNFEQYNFAQFASPDTKLFIHAFNFQNISEKFFDAKLFESIKSGFNFKGNDLEVFFSNGFALIYPDNDFKTWGFVINAKDKAFADNRIAMLNKNRDSKGYLFKDYYATVASVENVSKSGVEGVVVEEDENAEASDDNKVTDEKEKDIDYFLLISNSKEFLDQMKESSEGNVNNLSIDIKFAQVKTELPKVGQAFIYHMPEAEIWDRFADWASEKYDYIGLDQILKAIDFPSVVLYSVDSKLKIRTADIM</sequence>
<dbReference type="AlphaFoldDB" id="A0A2M7X308"/>
<evidence type="ECO:0000256" key="1">
    <source>
        <dbReference type="SAM" id="Phobius"/>
    </source>
</evidence>
<dbReference type="Proteomes" id="UP000230683">
    <property type="component" value="Unassembled WGS sequence"/>
</dbReference>
<evidence type="ECO:0000313" key="2">
    <source>
        <dbReference type="EMBL" id="PJA40572.1"/>
    </source>
</evidence>
<name>A0A2M7X308_UNCKA</name>
<keyword evidence="1" id="KW-0812">Transmembrane</keyword>
<proteinExistence type="predicted"/>